<evidence type="ECO:0000259" key="9">
    <source>
        <dbReference type="Pfam" id="PF02706"/>
    </source>
</evidence>
<proteinExistence type="inferred from homology"/>
<evidence type="ECO:0000256" key="3">
    <source>
        <dbReference type="ARBA" id="ARBA00022475"/>
    </source>
</evidence>
<keyword evidence="4 8" id="KW-0812">Transmembrane</keyword>
<sequence>MSDFNGHFNGRYLGPGGSGPPPATPSRDGSEHEYVLSLGDLFQVVRQRMWVILATALVLATAVVGYDLFAVTPQYEATTKMVIRQEEGAAPSGLGSDVQGLQDAGPSMVEAVESRSVADGVIRRLGLSLTTADFLSNLTAEALPGTWYVEISYGSSDPQQAQRIANATGEEFSRRIAQLSETSATSLSATVWDEASLPKEPASPQPMRDGALALALGLILGTGLAFLMERLDTSWRSPEEVERISGVPTFGVIPAFKVAKVKGTE</sequence>
<evidence type="ECO:0000256" key="6">
    <source>
        <dbReference type="ARBA" id="ARBA00023136"/>
    </source>
</evidence>
<comment type="similarity">
    <text evidence="2">Belongs to the CpsC/CapA family.</text>
</comment>
<dbReference type="EMBL" id="CADCVH010000013">
    <property type="protein sequence ID" value="CAA9446843.1"/>
    <property type="molecule type" value="Genomic_DNA"/>
</dbReference>
<evidence type="ECO:0000256" key="7">
    <source>
        <dbReference type="SAM" id="MobiDB-lite"/>
    </source>
</evidence>
<gene>
    <name evidence="10" type="ORF">AVDCRST_MAG02-469</name>
</gene>
<dbReference type="PANTHER" id="PTHR32309">
    <property type="entry name" value="TYROSINE-PROTEIN KINASE"/>
    <property type="match status" value="1"/>
</dbReference>
<evidence type="ECO:0000256" key="5">
    <source>
        <dbReference type="ARBA" id="ARBA00022989"/>
    </source>
</evidence>
<dbReference type="InterPro" id="IPR050445">
    <property type="entry name" value="Bact_polysacc_biosynth/exp"/>
</dbReference>
<organism evidence="10">
    <name type="scientific">uncultured Rubrobacteraceae bacterium</name>
    <dbReference type="NCBI Taxonomy" id="349277"/>
    <lineage>
        <taxon>Bacteria</taxon>
        <taxon>Bacillati</taxon>
        <taxon>Actinomycetota</taxon>
        <taxon>Rubrobacteria</taxon>
        <taxon>Rubrobacterales</taxon>
        <taxon>Rubrobacteraceae</taxon>
        <taxon>environmental samples</taxon>
    </lineage>
</organism>
<feature type="region of interest" description="Disordered" evidence="7">
    <location>
        <begin position="10"/>
        <end position="30"/>
    </location>
</feature>
<accession>A0A6J4QN40</accession>
<evidence type="ECO:0000313" key="10">
    <source>
        <dbReference type="EMBL" id="CAA9446843.1"/>
    </source>
</evidence>
<dbReference type="GO" id="GO:0005886">
    <property type="term" value="C:plasma membrane"/>
    <property type="evidence" value="ECO:0007669"/>
    <property type="project" value="UniProtKB-SubCell"/>
</dbReference>
<comment type="subcellular location">
    <subcellularLocation>
        <location evidence="1">Cell membrane</location>
        <topology evidence="1">Multi-pass membrane protein</topology>
    </subcellularLocation>
</comment>
<evidence type="ECO:0000256" key="2">
    <source>
        <dbReference type="ARBA" id="ARBA00006683"/>
    </source>
</evidence>
<dbReference type="PANTHER" id="PTHR32309:SF13">
    <property type="entry name" value="FERRIC ENTEROBACTIN TRANSPORT PROTEIN FEPE"/>
    <property type="match status" value="1"/>
</dbReference>
<evidence type="ECO:0000256" key="1">
    <source>
        <dbReference type="ARBA" id="ARBA00004651"/>
    </source>
</evidence>
<evidence type="ECO:0000256" key="4">
    <source>
        <dbReference type="ARBA" id="ARBA00022692"/>
    </source>
</evidence>
<feature type="transmembrane region" description="Helical" evidence="8">
    <location>
        <begin position="211"/>
        <end position="228"/>
    </location>
</feature>
<dbReference type="AlphaFoldDB" id="A0A6J4QN40"/>
<keyword evidence="3" id="KW-1003">Cell membrane</keyword>
<feature type="domain" description="Polysaccharide chain length determinant N-terminal" evidence="9">
    <location>
        <begin position="36"/>
        <end position="124"/>
    </location>
</feature>
<dbReference type="Pfam" id="PF02706">
    <property type="entry name" value="Wzz"/>
    <property type="match status" value="1"/>
</dbReference>
<dbReference type="InterPro" id="IPR003856">
    <property type="entry name" value="LPS_length_determ_N"/>
</dbReference>
<reference evidence="10" key="1">
    <citation type="submission" date="2020-02" db="EMBL/GenBank/DDBJ databases">
        <authorList>
            <person name="Meier V. D."/>
        </authorList>
    </citation>
    <scope>NUCLEOTIDE SEQUENCE</scope>
    <source>
        <strain evidence="10">AVDCRST_MAG02</strain>
    </source>
</reference>
<dbReference type="GO" id="GO:0004713">
    <property type="term" value="F:protein tyrosine kinase activity"/>
    <property type="evidence" value="ECO:0007669"/>
    <property type="project" value="TreeGrafter"/>
</dbReference>
<keyword evidence="6 8" id="KW-0472">Membrane</keyword>
<keyword evidence="5 8" id="KW-1133">Transmembrane helix</keyword>
<name>A0A6J4QN40_9ACTN</name>
<protein>
    <recommendedName>
        <fullName evidence="9">Polysaccharide chain length determinant N-terminal domain-containing protein</fullName>
    </recommendedName>
</protein>
<evidence type="ECO:0000256" key="8">
    <source>
        <dbReference type="SAM" id="Phobius"/>
    </source>
</evidence>
<feature type="transmembrane region" description="Helical" evidence="8">
    <location>
        <begin position="49"/>
        <end position="71"/>
    </location>
</feature>